<evidence type="ECO:0000256" key="1">
    <source>
        <dbReference type="PROSITE-ProRule" id="PRU01161"/>
    </source>
</evidence>
<dbReference type="InterPro" id="IPR002641">
    <property type="entry name" value="PNPLA_dom"/>
</dbReference>
<feature type="short sequence motif" description="GXSXG" evidence="1">
    <location>
        <begin position="37"/>
        <end position="41"/>
    </location>
</feature>
<dbReference type="Pfam" id="PF01734">
    <property type="entry name" value="Patatin"/>
    <property type="match status" value="1"/>
</dbReference>
<feature type="active site" description="Proton acceptor" evidence="1">
    <location>
        <position position="184"/>
    </location>
</feature>
<dbReference type="Gene3D" id="3.40.1090.10">
    <property type="entry name" value="Cytosolic phospholipase A2 catalytic domain"/>
    <property type="match status" value="2"/>
</dbReference>
<dbReference type="GO" id="GO:0016042">
    <property type="term" value="P:lipid catabolic process"/>
    <property type="evidence" value="ECO:0007669"/>
    <property type="project" value="UniProtKB-UniRule"/>
</dbReference>
<organism evidence="2 3">
    <name type="scientific">Aneurinibacillus soli</name>
    <dbReference type="NCBI Taxonomy" id="1500254"/>
    <lineage>
        <taxon>Bacteria</taxon>
        <taxon>Bacillati</taxon>
        <taxon>Bacillota</taxon>
        <taxon>Bacilli</taxon>
        <taxon>Bacillales</taxon>
        <taxon>Paenibacillaceae</taxon>
        <taxon>Aneurinibacillus group</taxon>
        <taxon>Aneurinibacillus</taxon>
    </lineage>
</organism>
<evidence type="ECO:0000313" key="2">
    <source>
        <dbReference type="EMBL" id="BAU27407.1"/>
    </source>
</evidence>
<keyword evidence="1" id="KW-0443">Lipid metabolism</keyword>
<dbReference type="Proteomes" id="UP000217696">
    <property type="component" value="Chromosome"/>
</dbReference>
<dbReference type="InterPro" id="IPR016035">
    <property type="entry name" value="Acyl_Trfase/lysoPLipase"/>
</dbReference>
<dbReference type="PROSITE" id="PS51635">
    <property type="entry name" value="PNPLA"/>
    <property type="match status" value="1"/>
</dbReference>
<keyword evidence="1" id="KW-0442">Lipid degradation</keyword>
<reference evidence="2 3" key="1">
    <citation type="submission" date="2015-12" db="EMBL/GenBank/DDBJ databases">
        <title>Genome sequence of Aneurinibacillus soli.</title>
        <authorList>
            <person name="Lee J.S."/>
            <person name="Lee K.C."/>
            <person name="Kim K.K."/>
            <person name="Lee B.W."/>
        </authorList>
    </citation>
    <scope>NUCLEOTIDE SEQUENCE [LARGE SCALE GENOMIC DNA]</scope>
    <source>
        <strain evidence="2 3">CB4</strain>
    </source>
</reference>
<feature type="short sequence motif" description="GXGXXG" evidence="1">
    <location>
        <begin position="10"/>
        <end position="15"/>
    </location>
</feature>
<dbReference type="PANTHER" id="PTHR46394">
    <property type="entry name" value="ANNEXIN"/>
    <property type="match status" value="1"/>
</dbReference>
<dbReference type="InterPro" id="IPR052580">
    <property type="entry name" value="Lipid_Hydrolase"/>
</dbReference>
<gene>
    <name evidence="2" type="ORF">CB4_01581</name>
</gene>
<dbReference type="CDD" id="cd07207">
    <property type="entry name" value="Pat_ExoU_VipD_like"/>
    <property type="match status" value="1"/>
</dbReference>
<dbReference type="PANTHER" id="PTHR46394:SF1">
    <property type="entry name" value="PNPLA DOMAIN-CONTAINING PROTEIN"/>
    <property type="match status" value="1"/>
</dbReference>
<dbReference type="EMBL" id="AP017312">
    <property type="protein sequence ID" value="BAU27407.1"/>
    <property type="molecule type" value="Genomic_DNA"/>
</dbReference>
<dbReference type="RefSeq" id="WP_096464721.1">
    <property type="nucleotide sequence ID" value="NZ_AP017312.1"/>
</dbReference>
<dbReference type="SUPFAM" id="SSF52151">
    <property type="entry name" value="FabD/lysophospholipase-like"/>
    <property type="match status" value="1"/>
</dbReference>
<feature type="active site" description="Nucleophile" evidence="1">
    <location>
        <position position="39"/>
    </location>
</feature>
<dbReference type="KEGG" id="asoc:CB4_01581"/>
<evidence type="ECO:0000313" key="3">
    <source>
        <dbReference type="Proteomes" id="UP000217696"/>
    </source>
</evidence>
<name>A0A0U5B271_9BACL</name>
<keyword evidence="3" id="KW-1185">Reference proteome</keyword>
<sequence>MVKIDAVFEGGGVKGIAFVGAVTEFERCGYTFCRVAGTSAGSIIASLIAAGYRAPELAKLMQSFDYRALQQKQGLARIPVVGTWLNLCVKKGMYSADYLQNWMQEVLAKQGIYTFGDLPEGKLKVIVSDITDAKLLVLPDDAHRIGYKPDELPIPLAVRMSASIPIYFEPVIVYDRLMPVYVVDGGILSNFPLWIFGDDEANPYPTIGFRLHADSKVKPYPIDNLRSYIHAILRTMIQAHDQRYVEQQHAARTVFIPTNSIASTQFDLSKEEQTWLYESGVEAAKRFMTRMPGLRRQIKKEKTS</sequence>
<feature type="short sequence motif" description="DGA/G" evidence="1">
    <location>
        <begin position="184"/>
        <end position="186"/>
    </location>
</feature>
<dbReference type="OrthoDB" id="9770965at2"/>
<keyword evidence="1" id="KW-0378">Hydrolase</keyword>
<accession>A0A0U5B271</accession>
<dbReference type="GO" id="GO:0016787">
    <property type="term" value="F:hydrolase activity"/>
    <property type="evidence" value="ECO:0007669"/>
    <property type="project" value="UniProtKB-UniRule"/>
</dbReference>
<proteinExistence type="predicted"/>
<dbReference type="AlphaFoldDB" id="A0A0U5B271"/>
<protein>
    <submittedName>
        <fullName evidence="2">Patatin-like phospholipase</fullName>
    </submittedName>
</protein>